<reference evidence="3" key="2">
    <citation type="submission" date="2023-07" db="EMBL/GenBank/DDBJ databases">
        <authorList>
            <person name="Shen H."/>
        </authorList>
    </citation>
    <scope>NUCLEOTIDE SEQUENCE</scope>
    <source>
        <strain evidence="3">TNR-22</strain>
    </source>
</reference>
<gene>
    <name evidence="3" type="ORF">Q4481_11785</name>
</gene>
<dbReference type="PANTHER" id="PTHR33178">
    <property type="match status" value="1"/>
</dbReference>
<evidence type="ECO:0000313" key="3">
    <source>
        <dbReference type="EMBL" id="MDO6964638.1"/>
    </source>
</evidence>
<comment type="caution">
    <text evidence="3">The sequence shown here is derived from an EMBL/GenBank/DDBJ whole genome shotgun (WGS) entry which is preliminary data.</text>
</comment>
<sequence>MIRHCVFIRFRPETSAEAKTEIYQEISDLKDRLPGILAVHVGDNVSPETGMDKGYAEGFIVDFSDAESRDIYLADPGHQKTGGKIVAAAIDGIGGIFVYDIEIAGS</sequence>
<dbReference type="RefSeq" id="WP_304376538.1">
    <property type="nucleotide sequence ID" value="NZ_JAUOZU010000007.1"/>
</dbReference>
<keyword evidence="4" id="KW-1185">Reference proteome</keyword>
<dbReference type="InterPro" id="IPR011008">
    <property type="entry name" value="Dimeric_a/b-barrel"/>
</dbReference>
<dbReference type="EMBL" id="JAUOZU010000007">
    <property type="protein sequence ID" value="MDO6964638.1"/>
    <property type="molecule type" value="Genomic_DNA"/>
</dbReference>
<organism evidence="3 4">
    <name type="scientific">Rhizobium alvei</name>
    <dbReference type="NCBI Taxonomy" id="1132659"/>
    <lineage>
        <taxon>Bacteria</taxon>
        <taxon>Pseudomonadati</taxon>
        <taxon>Pseudomonadota</taxon>
        <taxon>Alphaproteobacteria</taxon>
        <taxon>Hyphomicrobiales</taxon>
        <taxon>Rhizobiaceae</taxon>
        <taxon>Rhizobium/Agrobacterium group</taxon>
        <taxon>Rhizobium</taxon>
    </lineage>
</organism>
<evidence type="ECO:0000256" key="1">
    <source>
        <dbReference type="ARBA" id="ARBA00011738"/>
    </source>
</evidence>
<evidence type="ECO:0000313" key="4">
    <source>
        <dbReference type="Proteomes" id="UP001174932"/>
    </source>
</evidence>
<dbReference type="PANTHER" id="PTHR33178:SF10">
    <property type="entry name" value="STRESS-RESPONSE A_B BARREL DOMAIN-CONTAINING PROTEIN"/>
    <property type="match status" value="1"/>
</dbReference>
<reference evidence="3" key="1">
    <citation type="journal article" date="2015" name="Int. J. Syst. Evol. Microbiol.">
        <title>Rhizobium alvei sp. nov., isolated from a freshwater river.</title>
        <authorList>
            <person name="Sheu S.Y."/>
            <person name="Huang H.W."/>
            <person name="Young C.C."/>
            <person name="Chen W.M."/>
        </authorList>
    </citation>
    <scope>NUCLEOTIDE SEQUENCE</scope>
    <source>
        <strain evidence="3">TNR-22</strain>
    </source>
</reference>
<comment type="subunit">
    <text evidence="1">Homodimer.</text>
</comment>
<dbReference type="Pfam" id="PF07876">
    <property type="entry name" value="Dabb"/>
    <property type="match status" value="1"/>
</dbReference>
<feature type="domain" description="Stress-response A/B barrel" evidence="2">
    <location>
        <begin position="2"/>
        <end position="101"/>
    </location>
</feature>
<dbReference type="SUPFAM" id="SSF54909">
    <property type="entry name" value="Dimeric alpha+beta barrel"/>
    <property type="match status" value="1"/>
</dbReference>
<dbReference type="InterPro" id="IPR044662">
    <property type="entry name" value="HS1/DABB1-like"/>
</dbReference>
<dbReference type="InterPro" id="IPR013097">
    <property type="entry name" value="Dabb"/>
</dbReference>
<proteinExistence type="predicted"/>
<protein>
    <submittedName>
        <fullName evidence="3">Dabb family protein</fullName>
    </submittedName>
</protein>
<dbReference type="PROSITE" id="PS51502">
    <property type="entry name" value="S_R_A_B_BARREL"/>
    <property type="match status" value="1"/>
</dbReference>
<dbReference type="Proteomes" id="UP001174932">
    <property type="component" value="Unassembled WGS sequence"/>
</dbReference>
<name>A0ABT8YLU3_9HYPH</name>
<dbReference type="SMART" id="SM00886">
    <property type="entry name" value="Dabb"/>
    <property type="match status" value="1"/>
</dbReference>
<dbReference type="Gene3D" id="3.30.70.100">
    <property type="match status" value="1"/>
</dbReference>
<evidence type="ECO:0000259" key="2">
    <source>
        <dbReference type="PROSITE" id="PS51502"/>
    </source>
</evidence>
<accession>A0ABT8YLU3</accession>